<dbReference type="GeneID" id="107111351"/>
<dbReference type="PANTHER" id="PTHR46311:SF3">
    <property type="entry name" value="CALCIUM-BINDING PROTEIN 8"/>
    <property type="match status" value="1"/>
</dbReference>
<dbReference type="Gene3D" id="1.10.238.10">
    <property type="entry name" value="EF-hand"/>
    <property type="match status" value="1"/>
</dbReference>
<dbReference type="RefSeq" id="XP_015267802.1">
    <property type="nucleotide sequence ID" value="XM_015412316.1"/>
</dbReference>
<evidence type="ECO:0000256" key="3">
    <source>
        <dbReference type="ARBA" id="ARBA00022837"/>
    </source>
</evidence>
<dbReference type="PROSITE" id="PS50222">
    <property type="entry name" value="EF_HAND_2"/>
    <property type="match status" value="1"/>
</dbReference>
<evidence type="ECO:0000313" key="7">
    <source>
        <dbReference type="Proteomes" id="UP000694871"/>
    </source>
</evidence>
<dbReference type="InterPro" id="IPR051111">
    <property type="entry name" value="Ca-binding_regulatory"/>
</dbReference>
<feature type="region of interest" description="Disordered" evidence="5">
    <location>
        <begin position="51"/>
        <end position="72"/>
    </location>
</feature>
<dbReference type="InterPro" id="IPR018247">
    <property type="entry name" value="EF_Hand_1_Ca_BS"/>
</dbReference>
<dbReference type="InterPro" id="IPR002048">
    <property type="entry name" value="EF_hand_dom"/>
</dbReference>
<evidence type="ECO:0000256" key="5">
    <source>
        <dbReference type="SAM" id="MobiDB-lite"/>
    </source>
</evidence>
<dbReference type="InterPro" id="IPR011992">
    <property type="entry name" value="EF-hand-dom_pair"/>
</dbReference>
<evidence type="ECO:0000313" key="8">
    <source>
        <dbReference type="RefSeq" id="XP_015267802.1"/>
    </source>
</evidence>
<keyword evidence="1" id="KW-0479">Metal-binding</keyword>
<dbReference type="Proteomes" id="UP000694871">
    <property type="component" value="Unplaced"/>
</dbReference>
<evidence type="ECO:0000256" key="1">
    <source>
        <dbReference type="ARBA" id="ARBA00022723"/>
    </source>
</evidence>
<dbReference type="PANTHER" id="PTHR46311">
    <property type="entry name" value="CALCIUM-BINDING PROTEIN 8-RELATED"/>
    <property type="match status" value="1"/>
</dbReference>
<feature type="domain" description="EF-hand" evidence="6">
    <location>
        <begin position="114"/>
        <end position="149"/>
    </location>
</feature>
<keyword evidence="7" id="KW-1185">Reference proteome</keyword>
<evidence type="ECO:0000256" key="2">
    <source>
        <dbReference type="ARBA" id="ARBA00022737"/>
    </source>
</evidence>
<keyword evidence="2" id="KW-0677">Repeat</keyword>
<evidence type="ECO:0000256" key="4">
    <source>
        <dbReference type="SAM" id="Coils"/>
    </source>
</evidence>
<evidence type="ECO:0000259" key="6">
    <source>
        <dbReference type="PROSITE" id="PS50222"/>
    </source>
</evidence>
<reference evidence="8" key="1">
    <citation type="submission" date="2025-08" db="UniProtKB">
        <authorList>
            <consortium name="RefSeq"/>
        </authorList>
    </citation>
    <scope>IDENTIFICATION</scope>
</reference>
<dbReference type="SUPFAM" id="SSF47473">
    <property type="entry name" value="EF-hand"/>
    <property type="match status" value="1"/>
</dbReference>
<dbReference type="PROSITE" id="PS00018">
    <property type="entry name" value="EF_HAND_1"/>
    <property type="match status" value="1"/>
</dbReference>
<sequence>MARHLGGGDSTGMANGEHLAVTAHREHFVLPPLLFQTHTAFSDDPVITTVKMNRHSTSPGPQGGQAKSKVENEDSVAQLNIFTKAQEFFRVCDVEGKGFITRHNMQRLHGELPLSLEELEKVFDTLDADGNGSLTPEEFTSGFSQFLLGQNVSVSEVQGYGTESMHQSKWTGNWKDSNEEEDEDHQFSNLMGKLGANKVLEDENDVKKLWSKLRKDEPHLLSSFEEFLARVFSQLQEADHEKNELESALRKKIAAYDEEIHYLYEEMEQQIKNEKEKFLLKVL</sequence>
<keyword evidence="4" id="KW-0175">Coiled coil</keyword>
<dbReference type="SMART" id="SM00054">
    <property type="entry name" value="EFh"/>
    <property type="match status" value="2"/>
</dbReference>
<accession>A0ABM1K265</accession>
<feature type="coiled-coil region" evidence="4">
    <location>
        <begin position="228"/>
        <end position="255"/>
    </location>
</feature>
<proteinExistence type="predicted"/>
<protein>
    <submittedName>
        <fullName evidence="8">EF-hand calcium-binding domain-containing protein 4B-like</fullName>
    </submittedName>
</protein>
<gene>
    <name evidence="8" type="primary">LOC107111351</name>
</gene>
<name>A0ABM1K265_GEKJA</name>
<keyword evidence="3" id="KW-0106">Calcium</keyword>
<dbReference type="Pfam" id="PF13499">
    <property type="entry name" value="EF-hand_7"/>
    <property type="match status" value="1"/>
</dbReference>
<organism evidence="7 8">
    <name type="scientific">Gekko japonicus</name>
    <name type="common">Schlegel's Japanese gecko</name>
    <dbReference type="NCBI Taxonomy" id="146911"/>
    <lineage>
        <taxon>Eukaryota</taxon>
        <taxon>Metazoa</taxon>
        <taxon>Chordata</taxon>
        <taxon>Craniata</taxon>
        <taxon>Vertebrata</taxon>
        <taxon>Euteleostomi</taxon>
        <taxon>Lepidosauria</taxon>
        <taxon>Squamata</taxon>
        <taxon>Bifurcata</taxon>
        <taxon>Gekkota</taxon>
        <taxon>Gekkonidae</taxon>
        <taxon>Gekkoninae</taxon>
        <taxon>Gekko</taxon>
    </lineage>
</organism>